<proteinExistence type="predicted"/>
<evidence type="ECO:0000313" key="2">
    <source>
        <dbReference type="Proteomes" id="UP000185109"/>
    </source>
</evidence>
<name>A0A1L5PCL4_RHIET</name>
<dbReference type="SUPFAM" id="SSF52540">
    <property type="entry name" value="P-loop containing nucleoside triphosphate hydrolases"/>
    <property type="match status" value="1"/>
</dbReference>
<keyword evidence="1" id="KW-0614">Plasmid</keyword>
<organism evidence="1 2">
    <name type="scientific">Rhizobium etli 8C-3</name>
    <dbReference type="NCBI Taxonomy" id="538025"/>
    <lineage>
        <taxon>Bacteria</taxon>
        <taxon>Pseudomonadati</taxon>
        <taxon>Pseudomonadota</taxon>
        <taxon>Alphaproteobacteria</taxon>
        <taxon>Hyphomicrobiales</taxon>
        <taxon>Rhizobiaceae</taxon>
        <taxon>Rhizobium/Agrobacterium group</taxon>
        <taxon>Rhizobium</taxon>
    </lineage>
</organism>
<dbReference type="AlphaFoldDB" id="A0A1L5PCL4"/>
<protein>
    <submittedName>
        <fullName evidence="1">p-loop NTPase domain-containing protein</fullName>
    </submittedName>
</protein>
<evidence type="ECO:0000313" key="1">
    <source>
        <dbReference type="EMBL" id="APO77855.1"/>
    </source>
</evidence>
<gene>
    <name evidence="1" type="ORF">AM571_PC00109</name>
</gene>
<dbReference type="Proteomes" id="UP000185109">
    <property type="component" value="Plasmid pRsp8C3c"/>
</dbReference>
<dbReference type="Gene3D" id="3.40.50.300">
    <property type="entry name" value="P-loop containing nucleotide triphosphate hydrolases"/>
    <property type="match status" value="1"/>
</dbReference>
<geneLocation type="plasmid" evidence="2">
    <name>prsp8c3c</name>
</geneLocation>
<reference evidence="1 2" key="1">
    <citation type="submission" date="2016-09" db="EMBL/GenBank/DDBJ databases">
        <title>The complete genome sequences of Rhizobium gallicum, symbiovars gallicum and phaseoli, symbionts associated to common bean (Phaseolus vulgaris).</title>
        <authorList>
            <person name="Bustos P."/>
            <person name="Santamaria R.I."/>
            <person name="Perez-Carrascal O.M."/>
            <person name="Juarez S."/>
            <person name="Lozano L."/>
            <person name="Martinez-Flores I."/>
            <person name="Martinez-Romero E."/>
            <person name="Cevallos M."/>
            <person name="Romero D."/>
            <person name="Davila G."/>
            <person name="Gonzalez V."/>
        </authorList>
    </citation>
    <scope>NUCLEOTIDE SEQUENCE [LARGE SCALE GENOMIC DNA]</scope>
    <source>
        <strain evidence="1 2">8C-3</strain>
        <plasmid evidence="2">Plasmid prsp8c3c</plasmid>
    </source>
</reference>
<accession>A0A1L5PCL4</accession>
<dbReference type="InterPro" id="IPR027417">
    <property type="entry name" value="P-loop_NTPase"/>
</dbReference>
<sequence>MRVFGKMLGWRETPLGRELAGARELAETRRPLGMVFQHFHLWPHMSVLDNVTLALRLVHVVPRTEAEGTGKPCIQYHGGKPSMRKP</sequence>
<dbReference type="EMBL" id="CP017244">
    <property type="protein sequence ID" value="APO77855.1"/>
    <property type="molecule type" value="Genomic_DNA"/>
</dbReference>